<sequence length="460" mass="52311">MEDSGEETATASHLFGRLSSKEDDPFGEIAANNESTDTTPNLENIQEMDDKELIAQMDAIEISTSETLAKSTSVSISDEFKEKVKSIWPAPKKFLRIFKNRKDGKPLISSDYSFISQPRLSTFVANPYVRYDMDPMDHLALLLKREDYVEVINTTSMIINSIPKDEDPLYFAHFFDLWFFRLQAALRLVENKDETYLKLAEMEAAAFDDSQYSNLYKQFFPSKFEGQTGSILPFRLRLLSLQIIAKVAASTGNGKEINTAISKLFALMETTKEVLNESHDFVETEEEKSYFLKIWERRKIAAENAVSSAFVQANNHTAALVFLDKLGRENCPAHLREVAKIQIHANMVEEAELTYSKISALADSVQKERSLAKCRLMIHTFKQNWTQAENEANALIATENDWVSRNNLGVILFQQERLSESSAIYNTELTTHLSKVGVIAPSAIFPVQRNLFTLNEMYKK</sequence>
<gene>
    <name evidence="2" type="ORF">OKIOD_LOCUS16546</name>
</gene>
<accession>A0ABN7T7A8</accession>
<proteinExistence type="predicted"/>
<evidence type="ECO:0000256" key="1">
    <source>
        <dbReference type="SAM" id="MobiDB-lite"/>
    </source>
</evidence>
<keyword evidence="3" id="KW-1185">Reference proteome</keyword>
<dbReference type="Proteomes" id="UP001158576">
    <property type="component" value="Chromosome 2"/>
</dbReference>
<evidence type="ECO:0000313" key="2">
    <source>
        <dbReference type="EMBL" id="CAG5113691.1"/>
    </source>
</evidence>
<protein>
    <submittedName>
        <fullName evidence="2">Oidioi.mRNA.OKI2018_I69.chr2.g7781.t1.cds</fullName>
    </submittedName>
</protein>
<dbReference type="EMBL" id="OU015567">
    <property type="protein sequence ID" value="CAG5113691.1"/>
    <property type="molecule type" value="Genomic_DNA"/>
</dbReference>
<feature type="region of interest" description="Disordered" evidence="1">
    <location>
        <begin position="1"/>
        <end position="41"/>
    </location>
</feature>
<organism evidence="2 3">
    <name type="scientific">Oikopleura dioica</name>
    <name type="common">Tunicate</name>
    <dbReference type="NCBI Taxonomy" id="34765"/>
    <lineage>
        <taxon>Eukaryota</taxon>
        <taxon>Metazoa</taxon>
        <taxon>Chordata</taxon>
        <taxon>Tunicata</taxon>
        <taxon>Appendicularia</taxon>
        <taxon>Copelata</taxon>
        <taxon>Oikopleuridae</taxon>
        <taxon>Oikopleura</taxon>
    </lineage>
</organism>
<name>A0ABN7T7A8_OIKDI</name>
<evidence type="ECO:0000313" key="3">
    <source>
        <dbReference type="Proteomes" id="UP001158576"/>
    </source>
</evidence>
<reference evidence="2 3" key="1">
    <citation type="submission" date="2021-04" db="EMBL/GenBank/DDBJ databases">
        <authorList>
            <person name="Bliznina A."/>
        </authorList>
    </citation>
    <scope>NUCLEOTIDE SEQUENCE [LARGE SCALE GENOMIC DNA]</scope>
</reference>
<feature type="compositionally biased region" description="Polar residues" evidence="1">
    <location>
        <begin position="32"/>
        <end position="41"/>
    </location>
</feature>